<keyword evidence="1" id="KW-1185">Reference proteome</keyword>
<sequence>MHCDCVLNTSGASDSFEDILLDDRCSYGRLSKFKIYMLKKNHIGSSYGEELQVAESDAIMHKQSRKPINIRKNRYK</sequence>
<evidence type="ECO:0000313" key="1">
    <source>
        <dbReference type="Proteomes" id="UP000887565"/>
    </source>
</evidence>
<dbReference type="WBParaSite" id="nRc.2.0.1.t25714-RA">
    <property type="protein sequence ID" value="nRc.2.0.1.t25714-RA"/>
    <property type="gene ID" value="nRc.2.0.1.g25714"/>
</dbReference>
<protein>
    <submittedName>
        <fullName evidence="2">Uncharacterized protein</fullName>
    </submittedName>
</protein>
<evidence type="ECO:0000313" key="2">
    <source>
        <dbReference type="WBParaSite" id="nRc.2.0.1.t25714-RA"/>
    </source>
</evidence>
<accession>A0A915JHV1</accession>
<reference evidence="2" key="1">
    <citation type="submission" date="2022-11" db="UniProtKB">
        <authorList>
            <consortium name="WormBaseParasite"/>
        </authorList>
    </citation>
    <scope>IDENTIFICATION</scope>
</reference>
<dbReference type="AlphaFoldDB" id="A0A915JHV1"/>
<dbReference type="Proteomes" id="UP000887565">
    <property type="component" value="Unplaced"/>
</dbReference>
<organism evidence="1 2">
    <name type="scientific">Romanomermis culicivorax</name>
    <name type="common">Nematode worm</name>
    <dbReference type="NCBI Taxonomy" id="13658"/>
    <lineage>
        <taxon>Eukaryota</taxon>
        <taxon>Metazoa</taxon>
        <taxon>Ecdysozoa</taxon>
        <taxon>Nematoda</taxon>
        <taxon>Enoplea</taxon>
        <taxon>Dorylaimia</taxon>
        <taxon>Mermithida</taxon>
        <taxon>Mermithoidea</taxon>
        <taxon>Mermithidae</taxon>
        <taxon>Romanomermis</taxon>
    </lineage>
</organism>
<proteinExistence type="predicted"/>
<name>A0A915JHV1_ROMCU</name>